<feature type="repeat" description="TPR" evidence="3">
    <location>
        <begin position="43"/>
        <end position="76"/>
    </location>
</feature>
<gene>
    <name evidence="6" type="ORF">FHS56_001900</name>
</gene>
<keyword evidence="4" id="KW-0175">Coiled coil</keyword>
<dbReference type="InterPro" id="IPR019734">
    <property type="entry name" value="TPR_rpt"/>
</dbReference>
<dbReference type="SMART" id="SM00028">
    <property type="entry name" value="TPR"/>
    <property type="match status" value="7"/>
</dbReference>
<keyword evidence="2 3" id="KW-0802">TPR repeat</keyword>
<evidence type="ECO:0000256" key="2">
    <source>
        <dbReference type="ARBA" id="ARBA00022803"/>
    </source>
</evidence>
<feature type="chain" id="PRO_5032533513" evidence="5">
    <location>
        <begin position="24"/>
        <end position="578"/>
    </location>
</feature>
<dbReference type="Pfam" id="PF13432">
    <property type="entry name" value="TPR_16"/>
    <property type="match status" value="2"/>
</dbReference>
<dbReference type="RefSeq" id="WP_166920001.1">
    <property type="nucleotide sequence ID" value="NZ_JAASRN010000002.1"/>
</dbReference>
<dbReference type="PANTHER" id="PTHR44943">
    <property type="entry name" value="CELLULOSE SYNTHASE OPERON PROTEIN C"/>
    <property type="match status" value="1"/>
</dbReference>
<evidence type="ECO:0000313" key="6">
    <source>
        <dbReference type="EMBL" id="NIK74387.1"/>
    </source>
</evidence>
<comment type="caution">
    <text evidence="6">The sequence shown here is derived from an EMBL/GenBank/DDBJ whole genome shotgun (WGS) entry which is preliminary data.</text>
</comment>
<dbReference type="Gene3D" id="1.25.40.10">
    <property type="entry name" value="Tetratricopeptide repeat domain"/>
    <property type="match status" value="2"/>
</dbReference>
<dbReference type="EMBL" id="JAASRN010000002">
    <property type="protein sequence ID" value="NIK74387.1"/>
    <property type="molecule type" value="Genomic_DNA"/>
</dbReference>
<dbReference type="SUPFAM" id="SSF48452">
    <property type="entry name" value="TPR-like"/>
    <property type="match status" value="3"/>
</dbReference>
<dbReference type="PROSITE" id="PS50005">
    <property type="entry name" value="TPR"/>
    <property type="match status" value="3"/>
</dbReference>
<keyword evidence="7" id="KW-1185">Reference proteome</keyword>
<evidence type="ECO:0000256" key="5">
    <source>
        <dbReference type="SAM" id="SignalP"/>
    </source>
</evidence>
<dbReference type="PANTHER" id="PTHR44943:SF4">
    <property type="entry name" value="TPR REPEAT-CONTAINING PROTEIN MJ0798"/>
    <property type="match status" value="1"/>
</dbReference>
<dbReference type="Pfam" id="PF13181">
    <property type="entry name" value="TPR_8"/>
    <property type="match status" value="1"/>
</dbReference>
<evidence type="ECO:0000313" key="7">
    <source>
        <dbReference type="Proteomes" id="UP000537126"/>
    </source>
</evidence>
<feature type="repeat" description="TPR" evidence="3">
    <location>
        <begin position="530"/>
        <end position="563"/>
    </location>
</feature>
<feature type="repeat" description="TPR" evidence="3">
    <location>
        <begin position="77"/>
        <end position="110"/>
    </location>
</feature>
<reference evidence="6 7" key="1">
    <citation type="submission" date="2020-03" db="EMBL/GenBank/DDBJ databases">
        <title>Genomic Encyclopedia of Type Strains, Phase IV (KMG-IV): sequencing the most valuable type-strain genomes for metagenomic binning, comparative biology and taxonomic classification.</title>
        <authorList>
            <person name="Goeker M."/>
        </authorList>
    </citation>
    <scope>NUCLEOTIDE SEQUENCE [LARGE SCALE GENOMIC DNA]</scope>
    <source>
        <strain evidence="6 7">DSM 5718</strain>
    </source>
</reference>
<evidence type="ECO:0000256" key="4">
    <source>
        <dbReference type="SAM" id="Coils"/>
    </source>
</evidence>
<keyword evidence="1" id="KW-0677">Repeat</keyword>
<dbReference type="InterPro" id="IPR051685">
    <property type="entry name" value="Ycf3/AcsC/BcsC/TPR_MFPF"/>
</dbReference>
<evidence type="ECO:0000256" key="1">
    <source>
        <dbReference type="ARBA" id="ARBA00022737"/>
    </source>
</evidence>
<dbReference type="Proteomes" id="UP000537126">
    <property type="component" value="Unassembled WGS sequence"/>
</dbReference>
<protein>
    <submittedName>
        <fullName evidence="6">Tetratricopeptide (TPR) repeat protein</fullName>
    </submittedName>
</protein>
<dbReference type="InterPro" id="IPR011990">
    <property type="entry name" value="TPR-like_helical_dom_sf"/>
</dbReference>
<organism evidence="6 7">
    <name type="scientific">Thermonema lapsum</name>
    <dbReference type="NCBI Taxonomy" id="28195"/>
    <lineage>
        <taxon>Bacteria</taxon>
        <taxon>Pseudomonadati</taxon>
        <taxon>Bacteroidota</taxon>
        <taxon>Cytophagia</taxon>
        <taxon>Cytophagales</taxon>
        <taxon>Thermonemataceae</taxon>
        <taxon>Thermonema</taxon>
    </lineage>
</organism>
<name>A0A846MT19_9BACT</name>
<feature type="coiled-coil region" evidence="4">
    <location>
        <begin position="430"/>
        <end position="457"/>
    </location>
</feature>
<evidence type="ECO:0000256" key="3">
    <source>
        <dbReference type="PROSITE-ProRule" id="PRU00339"/>
    </source>
</evidence>
<accession>A0A846MT19</accession>
<keyword evidence="5" id="KW-0732">Signal</keyword>
<sequence length="578" mass="67064">MAVLRSALFLFMCVLLVPVPSQAQKKRKDKKNSDARNEQVLLAEAELIEGMRYYIQDNYERALQQILKGIRINPQSSGLYYQAAVTLSKMDKNEEALVYVEKALSLDSQNPYYYILKAHLQSALFRYKEAAQTYETLLAHFPSYSYYALDLGLLYEEQLNNPEKALAAYRKLLEEIGETNEVLTRMQRLYLRQGEYVEAFRIALRRLDQRGSDLSPYLPFIELIENAPLPQVESLNRAIANDPMLKTHPASQLVWALGLYRLEQKKDSQRLLQNVIEHPSINNALREVAVLGYVRLFKNEADLGFLMKYLAELCRKNPYNTDLLNQYGIVLQKRYRYAEAAQVFLQSLETQQSQIEIWLRLFDCLEKAGQYQLFYTKTQEGIELYPFQGIIWMHHATACLYGQRTAEAVKAIERARQLISDNQDFLLPEIERIEALIQAQEGKIGDAIEKMEKLLRKQGESPQLLYDYCLLLASHKQKLDYARSLSEKLLKLADSSPFAQYAHGRVLYSLRLYTEALPYLKQAAEQLSTAYTLESYGDVLFRLGKTEEAVELWQKALKLSETPERLKKKIDEKRLYED</sequence>
<feature type="signal peptide" evidence="5">
    <location>
        <begin position="1"/>
        <end position="23"/>
    </location>
</feature>
<proteinExistence type="predicted"/>
<dbReference type="AlphaFoldDB" id="A0A846MT19"/>